<dbReference type="EMBL" id="VRYZ01000007">
    <property type="protein sequence ID" value="TXS90116.1"/>
    <property type="molecule type" value="Genomic_DNA"/>
</dbReference>
<dbReference type="CDD" id="cd07067">
    <property type="entry name" value="HP_PGM_like"/>
    <property type="match status" value="1"/>
</dbReference>
<gene>
    <name evidence="1" type="ORF">FVW59_16090</name>
</gene>
<dbReference type="PANTHER" id="PTHR48100:SF62">
    <property type="entry name" value="GLUCOSYL-3-PHOSPHOGLYCERATE PHOSPHATASE"/>
    <property type="match status" value="1"/>
</dbReference>
<dbReference type="InterPro" id="IPR050275">
    <property type="entry name" value="PGM_Phosphatase"/>
</dbReference>
<dbReference type="InterPro" id="IPR029033">
    <property type="entry name" value="His_PPase_superfam"/>
</dbReference>
<comment type="caution">
    <text evidence="1">The sequence shown here is derived from an EMBL/GenBank/DDBJ whole genome shotgun (WGS) entry which is preliminary data.</text>
</comment>
<dbReference type="PANTHER" id="PTHR48100">
    <property type="entry name" value="BROAD-SPECIFICITY PHOSPHATASE YOR283W-RELATED"/>
    <property type="match status" value="1"/>
</dbReference>
<accession>A0A5C8ZNN5</accession>
<dbReference type="GO" id="GO:0005737">
    <property type="term" value="C:cytoplasm"/>
    <property type="evidence" value="ECO:0007669"/>
    <property type="project" value="TreeGrafter"/>
</dbReference>
<dbReference type="InterPro" id="IPR013078">
    <property type="entry name" value="His_Pase_superF_clade-1"/>
</dbReference>
<dbReference type="Proteomes" id="UP000321933">
    <property type="component" value="Unassembled WGS sequence"/>
</dbReference>
<dbReference type="RefSeq" id="WP_148065378.1">
    <property type="nucleotide sequence ID" value="NZ_VRYZ01000007.1"/>
</dbReference>
<dbReference type="GO" id="GO:0016791">
    <property type="term" value="F:phosphatase activity"/>
    <property type="evidence" value="ECO:0007669"/>
    <property type="project" value="TreeGrafter"/>
</dbReference>
<sequence>MTAILLVRHGEAAAEWGQHEDPGLSELGRQQAGTTAEELGTRIDASWRIASSPRARAVETAAPLLEICGLPLSIDQAYSEVPAPVAMHQRRHWLREFMRQQWSAQPESLWQWRRAIVAGLQGLQHPTVVFTHFLVINAAVAEAEGRDEVLSFWPDNASVTELRLDGGRLKLTSLGRSLQTLVN</sequence>
<reference evidence="1 2" key="1">
    <citation type="submission" date="2019-08" db="EMBL/GenBank/DDBJ databases">
        <title>Parahaliea maris sp. nov., isolated from the surface seawater.</title>
        <authorList>
            <person name="Liu Y."/>
        </authorList>
    </citation>
    <scope>NUCLEOTIDE SEQUENCE [LARGE SCALE GENOMIC DNA]</scope>
    <source>
        <strain evidence="1 2">S2-26</strain>
    </source>
</reference>
<dbReference type="SUPFAM" id="SSF53254">
    <property type="entry name" value="Phosphoglycerate mutase-like"/>
    <property type="match status" value="1"/>
</dbReference>
<dbReference type="SMART" id="SM00855">
    <property type="entry name" value="PGAM"/>
    <property type="match status" value="1"/>
</dbReference>
<dbReference type="Gene3D" id="3.40.50.1240">
    <property type="entry name" value="Phosphoglycerate mutase-like"/>
    <property type="match status" value="1"/>
</dbReference>
<evidence type="ECO:0000313" key="1">
    <source>
        <dbReference type="EMBL" id="TXS90116.1"/>
    </source>
</evidence>
<dbReference type="Pfam" id="PF00300">
    <property type="entry name" value="His_Phos_1"/>
    <property type="match status" value="1"/>
</dbReference>
<name>A0A5C8ZNN5_9GAMM</name>
<proteinExistence type="predicted"/>
<evidence type="ECO:0000313" key="2">
    <source>
        <dbReference type="Proteomes" id="UP000321933"/>
    </source>
</evidence>
<organism evidence="1 2">
    <name type="scientific">Parahaliea aestuarii</name>
    <dbReference type="NCBI Taxonomy" id="1852021"/>
    <lineage>
        <taxon>Bacteria</taxon>
        <taxon>Pseudomonadati</taxon>
        <taxon>Pseudomonadota</taxon>
        <taxon>Gammaproteobacteria</taxon>
        <taxon>Cellvibrionales</taxon>
        <taxon>Halieaceae</taxon>
        <taxon>Parahaliea</taxon>
    </lineage>
</organism>
<dbReference type="OrthoDB" id="5729189at2"/>
<dbReference type="AlphaFoldDB" id="A0A5C8ZNN5"/>
<keyword evidence="2" id="KW-1185">Reference proteome</keyword>
<protein>
    <submittedName>
        <fullName evidence="1">Histidine phosphatase family protein</fullName>
    </submittedName>
</protein>